<sequence>MTTSDTAPERGGLGRVVTAALIGATIEWYDFFLYGVVAGIVLNKLYFPADDPLVSTLLAYSTFAVGFVTRPLGGVIFGHFGDRIGRKSMLVITLMLMGVATFLIGLVPTYAQIGVAAPVLLLILRIVQGIGLGGEWGGAVLMAFEYAPPEKRGLYASIPQIGLALGLCIASGVVAGLSYGLTDEQFLSWGWRLAFLLSAVLVAVGAYIRLNVMETPEFARVKETNREAAIPFVSMIRDFPGNVVAGMGARTIDGVFFNIFAVFSIGYLTGTVQVPRTQALLGVTSAALLLCVTIPIAGWLSDRLGRTRVYAWGSVLTGFSAFPAFWIFLNSGGSIGAIWLALIVPFGIFYASVYGPEAALFSELFPARVRYTGISFVYQFSGIFASGLTPIVATALLQYSGADRPWLVCAYCALAGLVSAASAIWIGRATRRPLAGDPGALDAKPALVAPTTRRMLHNSARS</sequence>
<protein>
    <submittedName>
        <fullName evidence="9">MFS transporter membrane protein</fullName>
    </submittedName>
</protein>
<feature type="transmembrane region" description="Helical" evidence="7">
    <location>
        <begin position="89"/>
        <end position="107"/>
    </location>
</feature>
<dbReference type="SUPFAM" id="SSF103473">
    <property type="entry name" value="MFS general substrate transporter"/>
    <property type="match status" value="1"/>
</dbReference>
<dbReference type="InterPro" id="IPR020846">
    <property type="entry name" value="MFS_dom"/>
</dbReference>
<evidence type="ECO:0000313" key="10">
    <source>
        <dbReference type="Proteomes" id="UP000008070"/>
    </source>
</evidence>
<dbReference type="InterPro" id="IPR036259">
    <property type="entry name" value="MFS_trans_sf"/>
</dbReference>
<evidence type="ECO:0000256" key="3">
    <source>
        <dbReference type="ARBA" id="ARBA00022475"/>
    </source>
</evidence>
<feature type="transmembrane region" description="Helical" evidence="7">
    <location>
        <begin position="280"/>
        <end position="300"/>
    </location>
</feature>
<dbReference type="GO" id="GO:0005886">
    <property type="term" value="C:plasma membrane"/>
    <property type="evidence" value="ECO:0007669"/>
    <property type="project" value="UniProtKB-SubCell"/>
</dbReference>
<comment type="subcellular location">
    <subcellularLocation>
        <location evidence="1">Cell membrane</location>
        <topology evidence="1">Multi-pass membrane protein</topology>
    </subcellularLocation>
</comment>
<feature type="transmembrane region" description="Helical" evidence="7">
    <location>
        <begin position="255"/>
        <end position="274"/>
    </location>
</feature>
<dbReference type="Pfam" id="PF07690">
    <property type="entry name" value="MFS_1"/>
    <property type="match status" value="1"/>
</dbReference>
<evidence type="ECO:0000313" key="9">
    <source>
        <dbReference type="EMBL" id="CAX22418.1"/>
    </source>
</evidence>
<dbReference type="EMBL" id="FP103042">
    <property type="protein sequence ID" value="CAX22418.1"/>
    <property type="molecule type" value="Genomic_DNA"/>
</dbReference>
<evidence type="ECO:0000256" key="5">
    <source>
        <dbReference type="ARBA" id="ARBA00022989"/>
    </source>
</evidence>
<feature type="domain" description="Major facilitator superfamily (MFS) profile" evidence="8">
    <location>
        <begin position="16"/>
        <end position="431"/>
    </location>
</feature>
<dbReference type="InterPro" id="IPR005828">
    <property type="entry name" value="MFS_sugar_transport-like"/>
</dbReference>
<dbReference type="FunFam" id="1.20.1250.20:FF:000001">
    <property type="entry name" value="Dicarboxylate MFS transporter"/>
    <property type="match status" value="1"/>
</dbReference>
<feature type="transmembrane region" description="Helical" evidence="7">
    <location>
        <begin position="57"/>
        <end position="77"/>
    </location>
</feature>
<keyword evidence="5 7" id="KW-1133">Transmembrane helix</keyword>
<name>C7CBP7_METED</name>
<dbReference type="InterPro" id="IPR011701">
    <property type="entry name" value="MFS"/>
</dbReference>
<evidence type="ECO:0000256" key="4">
    <source>
        <dbReference type="ARBA" id="ARBA00022692"/>
    </source>
</evidence>
<evidence type="ECO:0000259" key="8">
    <source>
        <dbReference type="PROSITE" id="PS50850"/>
    </source>
</evidence>
<dbReference type="Proteomes" id="UP000008070">
    <property type="component" value="Chromosome"/>
</dbReference>
<gene>
    <name evidence="9" type="ORF">METD_I0782</name>
</gene>
<feature type="transmembrane region" description="Helical" evidence="7">
    <location>
        <begin position="405"/>
        <end position="426"/>
    </location>
</feature>
<evidence type="ECO:0000256" key="7">
    <source>
        <dbReference type="SAM" id="Phobius"/>
    </source>
</evidence>
<accession>C7CBP7</accession>
<dbReference type="PANTHER" id="PTHR43045:SF1">
    <property type="entry name" value="SHIKIMATE TRANSPORTER"/>
    <property type="match status" value="1"/>
</dbReference>
<feature type="transmembrane region" description="Helical" evidence="7">
    <location>
        <begin position="189"/>
        <end position="210"/>
    </location>
</feature>
<dbReference type="HOGENOM" id="CLU_001265_39_5_5"/>
<dbReference type="CDD" id="cd17369">
    <property type="entry name" value="MFS_ShiA_like"/>
    <property type="match status" value="1"/>
</dbReference>
<evidence type="ECO:0000256" key="6">
    <source>
        <dbReference type="ARBA" id="ARBA00023136"/>
    </source>
</evidence>
<keyword evidence="4 7" id="KW-0812">Transmembrane</keyword>
<dbReference type="Pfam" id="PF00083">
    <property type="entry name" value="Sugar_tr"/>
    <property type="match status" value="1"/>
</dbReference>
<feature type="transmembrane region" description="Helical" evidence="7">
    <location>
        <begin position="12"/>
        <end position="37"/>
    </location>
</feature>
<dbReference type="PANTHER" id="PTHR43045">
    <property type="entry name" value="SHIKIMATE TRANSPORTER"/>
    <property type="match status" value="1"/>
</dbReference>
<dbReference type="RefSeq" id="WP_015821182.1">
    <property type="nucleotide sequence ID" value="NC_012988.1"/>
</dbReference>
<feature type="transmembrane region" description="Helical" evidence="7">
    <location>
        <begin position="154"/>
        <end position="177"/>
    </location>
</feature>
<organism evidence="9 10">
    <name type="scientific">Methylorubrum extorquens (strain DSM 6343 / CIP 106787 / DM4)</name>
    <name type="common">Methylobacterium extorquens</name>
    <dbReference type="NCBI Taxonomy" id="661410"/>
    <lineage>
        <taxon>Bacteria</taxon>
        <taxon>Pseudomonadati</taxon>
        <taxon>Pseudomonadota</taxon>
        <taxon>Alphaproteobacteria</taxon>
        <taxon>Hyphomicrobiales</taxon>
        <taxon>Methylobacteriaceae</taxon>
        <taxon>Methylorubrum</taxon>
    </lineage>
</organism>
<dbReference type="GO" id="GO:0022857">
    <property type="term" value="F:transmembrane transporter activity"/>
    <property type="evidence" value="ECO:0007669"/>
    <property type="project" value="InterPro"/>
</dbReference>
<dbReference type="AlphaFoldDB" id="C7CBP7"/>
<feature type="transmembrane region" description="Helical" evidence="7">
    <location>
        <begin position="113"/>
        <end position="133"/>
    </location>
</feature>
<proteinExistence type="predicted"/>
<dbReference type="Gene3D" id="1.20.1250.20">
    <property type="entry name" value="MFS general substrate transporter like domains"/>
    <property type="match status" value="2"/>
</dbReference>
<dbReference type="KEGG" id="mdi:METDI0782"/>
<keyword evidence="2" id="KW-0813">Transport</keyword>
<reference evidence="10" key="1">
    <citation type="journal article" date="2009" name="PLoS ONE">
        <title>Methylobacterium genome sequences: a reference blueprint to investigate microbial metabolism of C1 compounds from natural and industrial sources.</title>
        <authorList>
            <person name="Vuilleumier S."/>
            <person name="Chistoserdova L."/>
            <person name="Lee M.-C."/>
            <person name="Bringel F."/>
            <person name="Lajus A."/>
            <person name="Zhou Y."/>
            <person name="Gourion B."/>
            <person name="Barbe V."/>
            <person name="Chang J."/>
            <person name="Cruveiller S."/>
            <person name="Dossat C."/>
            <person name="Gillett W."/>
            <person name="Gruffaz C."/>
            <person name="Haugen E."/>
            <person name="Hourcade E."/>
            <person name="Levy R."/>
            <person name="Mangenot S."/>
            <person name="Muller E."/>
            <person name="Nadalig T."/>
            <person name="Pagni M."/>
            <person name="Penny C."/>
            <person name="Peyraud R."/>
            <person name="Robinson D.G."/>
            <person name="Roche D."/>
            <person name="Rouy Z."/>
            <person name="Saenampechek C."/>
            <person name="Salvignol G."/>
            <person name="Vallenet D."/>
            <person name="Wu Z."/>
            <person name="Marx C.J."/>
            <person name="Vorholt J.A."/>
            <person name="Olson M.V."/>
            <person name="Kaul R."/>
            <person name="Weissenbach J."/>
            <person name="Medigue C."/>
            <person name="Lidstrom M.E."/>
        </authorList>
    </citation>
    <scope>NUCLEOTIDE SEQUENCE [LARGE SCALE GENOMIC DNA]</scope>
    <source>
        <strain evidence="10">DSM 6343 / CIP 106787 / DM4</strain>
    </source>
</reference>
<evidence type="ECO:0000256" key="1">
    <source>
        <dbReference type="ARBA" id="ARBA00004651"/>
    </source>
</evidence>
<feature type="transmembrane region" description="Helical" evidence="7">
    <location>
        <begin position="335"/>
        <end position="355"/>
    </location>
</feature>
<feature type="transmembrane region" description="Helical" evidence="7">
    <location>
        <begin position="376"/>
        <end position="399"/>
    </location>
</feature>
<dbReference type="GeneID" id="72988074"/>
<dbReference type="PROSITE" id="PS50850">
    <property type="entry name" value="MFS"/>
    <property type="match status" value="1"/>
</dbReference>
<keyword evidence="3" id="KW-1003">Cell membrane</keyword>
<keyword evidence="6 7" id="KW-0472">Membrane</keyword>
<feature type="transmembrane region" description="Helical" evidence="7">
    <location>
        <begin position="309"/>
        <end position="329"/>
    </location>
</feature>
<evidence type="ECO:0000256" key="2">
    <source>
        <dbReference type="ARBA" id="ARBA00022448"/>
    </source>
</evidence>